<feature type="compositionally biased region" description="Pro residues" evidence="9">
    <location>
        <begin position="589"/>
        <end position="601"/>
    </location>
</feature>
<dbReference type="PRINTS" id="PR00320">
    <property type="entry name" value="GPROTEINBRPT"/>
</dbReference>
<feature type="region of interest" description="Disordered" evidence="9">
    <location>
        <begin position="574"/>
        <end position="611"/>
    </location>
</feature>
<evidence type="ECO:0000256" key="7">
    <source>
        <dbReference type="ARBA" id="ARBA00022833"/>
    </source>
</evidence>
<evidence type="ECO:0000256" key="3">
    <source>
        <dbReference type="ARBA" id="ARBA00022574"/>
    </source>
</evidence>
<evidence type="ECO:0000313" key="11">
    <source>
        <dbReference type="EMBL" id="KAA8913409.1"/>
    </source>
</evidence>
<evidence type="ECO:0000256" key="1">
    <source>
        <dbReference type="ARBA" id="ARBA00008863"/>
    </source>
</evidence>
<evidence type="ECO:0000256" key="6">
    <source>
        <dbReference type="ARBA" id="ARBA00022771"/>
    </source>
</evidence>
<dbReference type="GO" id="GO:0005829">
    <property type="term" value="C:cytosol"/>
    <property type="evidence" value="ECO:0007669"/>
    <property type="project" value="TreeGrafter"/>
</dbReference>
<dbReference type="InterPro" id="IPR019775">
    <property type="entry name" value="WD40_repeat_CS"/>
</dbReference>
<evidence type="ECO:0000256" key="9">
    <source>
        <dbReference type="SAM" id="MobiDB-lite"/>
    </source>
</evidence>
<feature type="repeat" description="WD" evidence="8">
    <location>
        <begin position="168"/>
        <end position="210"/>
    </location>
</feature>
<dbReference type="Gene3D" id="2.130.10.10">
    <property type="entry name" value="YVTN repeat-like/Quinoprotein amine dehydrogenase"/>
    <property type="match status" value="2"/>
</dbReference>
<organism evidence="11 12">
    <name type="scientific">Sphaerosporella brunnea</name>
    <dbReference type="NCBI Taxonomy" id="1250544"/>
    <lineage>
        <taxon>Eukaryota</taxon>
        <taxon>Fungi</taxon>
        <taxon>Dikarya</taxon>
        <taxon>Ascomycota</taxon>
        <taxon>Pezizomycotina</taxon>
        <taxon>Pezizomycetes</taxon>
        <taxon>Pezizales</taxon>
        <taxon>Pyronemataceae</taxon>
        <taxon>Sphaerosporella</taxon>
    </lineage>
</organism>
<dbReference type="InParanoid" id="A0A5J5F918"/>
<dbReference type="GO" id="GO:0008270">
    <property type="term" value="F:zinc ion binding"/>
    <property type="evidence" value="ECO:0007669"/>
    <property type="project" value="UniProtKB-KW"/>
</dbReference>
<dbReference type="OrthoDB" id="60955at2759"/>
<dbReference type="PROSITE" id="PS50082">
    <property type="entry name" value="WD_REPEATS_2"/>
    <property type="match status" value="2"/>
</dbReference>
<evidence type="ECO:0000256" key="5">
    <source>
        <dbReference type="ARBA" id="ARBA00022737"/>
    </source>
</evidence>
<keyword evidence="4" id="KW-0479">Metal-binding</keyword>
<evidence type="ECO:0000313" key="12">
    <source>
        <dbReference type="Proteomes" id="UP000326924"/>
    </source>
</evidence>
<accession>A0A5J5F918</accession>
<gene>
    <name evidence="11" type="ORF">FN846DRAFT_772101</name>
</gene>
<dbReference type="GO" id="GO:0061700">
    <property type="term" value="C:GATOR2 complex"/>
    <property type="evidence" value="ECO:0007669"/>
    <property type="project" value="TreeGrafter"/>
</dbReference>
<dbReference type="PROSITE" id="PS50294">
    <property type="entry name" value="WD_REPEATS_REGION"/>
    <property type="match status" value="2"/>
</dbReference>
<feature type="compositionally biased region" description="Polar residues" evidence="9">
    <location>
        <begin position="705"/>
        <end position="728"/>
    </location>
</feature>
<feature type="domain" description="RING-type" evidence="10">
    <location>
        <begin position="929"/>
        <end position="981"/>
    </location>
</feature>
<dbReference type="Proteomes" id="UP000326924">
    <property type="component" value="Unassembled WGS sequence"/>
</dbReference>
<dbReference type="SMART" id="SM00184">
    <property type="entry name" value="RING"/>
    <property type="match status" value="1"/>
</dbReference>
<dbReference type="SMART" id="SM00320">
    <property type="entry name" value="WD40"/>
    <property type="match status" value="6"/>
</dbReference>
<dbReference type="FunCoup" id="A0A5J5F918">
    <property type="interactions" value="128"/>
</dbReference>
<reference evidence="11 12" key="1">
    <citation type="submission" date="2019-09" db="EMBL/GenBank/DDBJ databases">
        <title>Draft genome of the ectomycorrhizal ascomycete Sphaerosporella brunnea.</title>
        <authorList>
            <consortium name="DOE Joint Genome Institute"/>
            <person name="Benucci G.M."/>
            <person name="Marozzi G."/>
            <person name="Antonielli L."/>
            <person name="Sanchez S."/>
            <person name="Marco P."/>
            <person name="Wang X."/>
            <person name="Falini L.B."/>
            <person name="Barry K."/>
            <person name="Haridas S."/>
            <person name="Lipzen A."/>
            <person name="Labutti K."/>
            <person name="Grigoriev I.V."/>
            <person name="Murat C."/>
            <person name="Martin F."/>
            <person name="Albertini E."/>
            <person name="Donnini D."/>
            <person name="Bonito G."/>
        </authorList>
    </citation>
    <scope>NUCLEOTIDE SEQUENCE [LARGE SCALE GENOMIC DNA]</scope>
    <source>
        <strain evidence="11 12">Sb_GMNB300</strain>
    </source>
</reference>
<feature type="compositionally biased region" description="Polar residues" evidence="9">
    <location>
        <begin position="661"/>
        <end position="674"/>
    </location>
</feature>
<dbReference type="PROSITE" id="PS00678">
    <property type="entry name" value="WD_REPEATS_1"/>
    <property type="match status" value="2"/>
</dbReference>
<feature type="region of interest" description="Disordered" evidence="9">
    <location>
        <begin position="39"/>
        <end position="68"/>
    </location>
</feature>
<dbReference type="AlphaFoldDB" id="A0A5J5F918"/>
<keyword evidence="3 8" id="KW-0853">WD repeat</keyword>
<dbReference type="InterPro" id="IPR015943">
    <property type="entry name" value="WD40/YVTN_repeat-like_dom_sf"/>
</dbReference>
<dbReference type="Pfam" id="PF00400">
    <property type="entry name" value="WD40"/>
    <property type="match status" value="2"/>
</dbReference>
<evidence type="ECO:0000256" key="2">
    <source>
        <dbReference type="ARBA" id="ARBA00015098"/>
    </source>
</evidence>
<dbReference type="InterPro" id="IPR001680">
    <property type="entry name" value="WD40_rpt"/>
</dbReference>
<dbReference type="GO" id="GO:0016239">
    <property type="term" value="P:positive regulation of macroautophagy"/>
    <property type="evidence" value="ECO:0007669"/>
    <property type="project" value="TreeGrafter"/>
</dbReference>
<dbReference type="SUPFAM" id="SSF50978">
    <property type="entry name" value="WD40 repeat-like"/>
    <property type="match status" value="1"/>
</dbReference>
<dbReference type="EMBL" id="VXIS01000015">
    <property type="protein sequence ID" value="KAA8913409.1"/>
    <property type="molecule type" value="Genomic_DNA"/>
</dbReference>
<sequence>MADSLYQQYSLLSANPAPPPQHTQSRKAVFARLAQPFIGASRPPSSHGPSAANAGGGGGGGSSVTSAPILNGPRNLRYNLNSPILALSANSEGDRIVVAGREILRILRVGYNEITEEANLRLPGEQKRHFQYDVKWGTSPQKNIIATAGTNGTICLYDVKEGKLDRMLREHGRQVHRLAFNQANGNLLLSASQDGTIKLWDLRERRSRHTFNGKAEAVRDVQFNAGNAVEFAGAFDSGAVQKWDYRKENICEKKINAHNGPAFAVDWHPDGKHLASGGRDRTVKIWDMSADSRRKPKHELTTMASVSRIAWRPSRSGKHDSTQLATCAINNDHRVQLWDFKRPYIPPRIMDVHDNPTTGLQWKDEDILWSCAKDSTLVQSDVPFAMQPINHLSHGAFDWAPNGEFTFAAQRRAKNRHHGVTGSRTTFDTDEDIAIREERRSHRSGSFKGSKPNLTQINVFDTPLDKFVPSQSAAKVSIPSLFDKEAFDFFAERYIIDLDGVAGGPKITLAQACEHNARIAFRAHKYRTAKSWKMIQLVLASEDAEAEKWQLKRPESISSTHHASGIVARRTLGLNGDNSATASGGATPKAPPSPASAPTPTPGKLHPEPLEHNLLSLPPAAFGRSLSSSTISTDGEHSGVAGSDSDTPSHSRKKARPVLTVDTSSPNFIPSPNMKSRDFAASSPPPKPPTTNGNAVTHTKRDSIDSNQNLPLFTSTTERSDPLSSQTPAGVDIAPASKVSSNSSSPVLQRQFSLVSEQTSSSYGVLESVSEGAVPHSLPPITEEAAGISQLLPPPPPIISVNPPPTLVSNIDDPRPWAVRRLAQQLIEYCTATGDVQFAGVLVLLLHKRLGFAIELVEEILDGYLNLLTRLQHFSVAALVRKLAPAESLRMAGQWNVDVDLSCGQCYRAVGGRGGGWCEKCAGSGGAECVICGEVGKGRRWTVCAVCGHGGCEGCLRGWFLGVTENGDEKGVQGEEWCPAVGCGCCCLPR</sequence>
<name>A0A5J5F918_9PEZI</name>
<dbReference type="PANTHER" id="PTHR46200">
    <property type="entry name" value="GATOR COMPLEX PROTEIN WDR24"/>
    <property type="match status" value="1"/>
</dbReference>
<dbReference type="InterPro" id="IPR020472">
    <property type="entry name" value="WD40_PAC1"/>
</dbReference>
<evidence type="ECO:0000259" key="10">
    <source>
        <dbReference type="SMART" id="SM00184"/>
    </source>
</evidence>
<feature type="compositionally biased region" description="Low complexity" evidence="9">
    <location>
        <begin position="43"/>
        <end position="53"/>
    </location>
</feature>
<feature type="region of interest" description="Disordered" evidence="9">
    <location>
        <begin position="625"/>
        <end position="742"/>
    </location>
</feature>
<dbReference type="PANTHER" id="PTHR46200:SF1">
    <property type="entry name" value="GATOR COMPLEX PROTEIN WDR24"/>
    <property type="match status" value="1"/>
</dbReference>
<dbReference type="GO" id="GO:1904263">
    <property type="term" value="P:positive regulation of TORC1 signaling"/>
    <property type="evidence" value="ECO:0007669"/>
    <property type="project" value="TreeGrafter"/>
</dbReference>
<keyword evidence="12" id="KW-1185">Reference proteome</keyword>
<comment type="caution">
    <text evidence="11">The sequence shown here is derived from an EMBL/GenBank/DDBJ whole genome shotgun (WGS) entry which is preliminary data.</text>
</comment>
<evidence type="ECO:0000256" key="4">
    <source>
        <dbReference type="ARBA" id="ARBA00022723"/>
    </source>
</evidence>
<proteinExistence type="inferred from homology"/>
<dbReference type="InterPro" id="IPR037590">
    <property type="entry name" value="WDR24"/>
</dbReference>
<dbReference type="InterPro" id="IPR001841">
    <property type="entry name" value="Znf_RING"/>
</dbReference>
<evidence type="ECO:0000256" key="8">
    <source>
        <dbReference type="PROSITE-ProRule" id="PRU00221"/>
    </source>
</evidence>
<keyword evidence="5" id="KW-0677">Repeat</keyword>
<feature type="repeat" description="WD" evidence="8">
    <location>
        <begin position="255"/>
        <end position="296"/>
    </location>
</feature>
<protein>
    <recommendedName>
        <fullName evidence="2">Restriction of telomere capping protein 1</fullName>
    </recommendedName>
</protein>
<dbReference type="InterPro" id="IPR036322">
    <property type="entry name" value="WD40_repeat_dom_sf"/>
</dbReference>
<comment type="similarity">
    <text evidence="1">Belongs to the WD repeat RTC1 family.</text>
</comment>
<feature type="compositionally biased region" description="Low complexity" evidence="9">
    <location>
        <begin position="579"/>
        <end position="588"/>
    </location>
</feature>
<dbReference type="GO" id="GO:0005774">
    <property type="term" value="C:vacuolar membrane"/>
    <property type="evidence" value="ECO:0007669"/>
    <property type="project" value="TreeGrafter"/>
</dbReference>
<keyword evidence="7" id="KW-0862">Zinc</keyword>
<keyword evidence="6" id="KW-0863">Zinc-finger</keyword>